<comment type="caution">
    <text evidence="1">The sequence shown here is derived from an EMBL/GenBank/DDBJ whole genome shotgun (WGS) entry which is preliminary data.</text>
</comment>
<proteinExistence type="predicted"/>
<name>A0A9D4IAS7_DREPO</name>
<dbReference type="EMBL" id="JAIWYP010000010">
    <property type="protein sequence ID" value="KAH3754720.1"/>
    <property type="molecule type" value="Genomic_DNA"/>
</dbReference>
<protein>
    <submittedName>
        <fullName evidence="1">Uncharacterized protein</fullName>
    </submittedName>
</protein>
<gene>
    <name evidence="1" type="ORF">DPMN_189401</name>
</gene>
<dbReference type="Proteomes" id="UP000828390">
    <property type="component" value="Unassembled WGS sequence"/>
</dbReference>
<sequence length="174" mass="19192">MRFHAAQINAGFLKGVSSTSFGDTASRRILNTTNIIDPSNQLSCAAYMLRNKDKHVECQLLLPTEHELYMSGRGIIDTNCMGNCTTARAAQINAGFLKGVSSTSFGDTASRRILNTTNIIDPSNQLSCAAYMLRNKDKHVECQLLLPTEHELYVSGRGIIDTNCMAIAQRQEFE</sequence>
<reference evidence="1" key="2">
    <citation type="submission" date="2020-11" db="EMBL/GenBank/DDBJ databases">
        <authorList>
            <person name="McCartney M.A."/>
            <person name="Auch B."/>
            <person name="Kono T."/>
            <person name="Mallez S."/>
            <person name="Becker A."/>
            <person name="Gohl D.M."/>
            <person name="Silverstein K.A.T."/>
            <person name="Koren S."/>
            <person name="Bechman K.B."/>
            <person name="Herman A."/>
            <person name="Abrahante J.E."/>
            <person name="Garbe J."/>
        </authorList>
    </citation>
    <scope>NUCLEOTIDE SEQUENCE</scope>
    <source>
        <strain evidence="1">Duluth1</strain>
        <tissue evidence="1">Whole animal</tissue>
    </source>
</reference>
<reference evidence="1" key="1">
    <citation type="journal article" date="2019" name="bioRxiv">
        <title>The Genome of the Zebra Mussel, Dreissena polymorpha: A Resource for Invasive Species Research.</title>
        <authorList>
            <person name="McCartney M.A."/>
            <person name="Auch B."/>
            <person name="Kono T."/>
            <person name="Mallez S."/>
            <person name="Zhang Y."/>
            <person name="Obille A."/>
            <person name="Becker A."/>
            <person name="Abrahante J.E."/>
            <person name="Garbe J."/>
            <person name="Badalamenti J.P."/>
            <person name="Herman A."/>
            <person name="Mangelson H."/>
            <person name="Liachko I."/>
            <person name="Sullivan S."/>
            <person name="Sone E.D."/>
            <person name="Koren S."/>
            <person name="Silverstein K.A.T."/>
            <person name="Beckman K.B."/>
            <person name="Gohl D.M."/>
        </authorList>
    </citation>
    <scope>NUCLEOTIDE SEQUENCE</scope>
    <source>
        <strain evidence="1">Duluth1</strain>
        <tissue evidence="1">Whole animal</tissue>
    </source>
</reference>
<dbReference type="AlphaFoldDB" id="A0A9D4IAS7"/>
<evidence type="ECO:0000313" key="2">
    <source>
        <dbReference type="Proteomes" id="UP000828390"/>
    </source>
</evidence>
<keyword evidence="2" id="KW-1185">Reference proteome</keyword>
<accession>A0A9D4IAS7</accession>
<evidence type="ECO:0000313" key="1">
    <source>
        <dbReference type="EMBL" id="KAH3754720.1"/>
    </source>
</evidence>
<organism evidence="1 2">
    <name type="scientific">Dreissena polymorpha</name>
    <name type="common">Zebra mussel</name>
    <name type="synonym">Mytilus polymorpha</name>
    <dbReference type="NCBI Taxonomy" id="45954"/>
    <lineage>
        <taxon>Eukaryota</taxon>
        <taxon>Metazoa</taxon>
        <taxon>Spiralia</taxon>
        <taxon>Lophotrochozoa</taxon>
        <taxon>Mollusca</taxon>
        <taxon>Bivalvia</taxon>
        <taxon>Autobranchia</taxon>
        <taxon>Heteroconchia</taxon>
        <taxon>Euheterodonta</taxon>
        <taxon>Imparidentia</taxon>
        <taxon>Neoheterodontei</taxon>
        <taxon>Myida</taxon>
        <taxon>Dreissenoidea</taxon>
        <taxon>Dreissenidae</taxon>
        <taxon>Dreissena</taxon>
    </lineage>
</organism>